<dbReference type="SUPFAM" id="SSF55811">
    <property type="entry name" value="Nudix"/>
    <property type="match status" value="1"/>
</dbReference>
<name>A0A918BTX3_9ACTN</name>
<evidence type="ECO:0000313" key="5">
    <source>
        <dbReference type="Proteomes" id="UP000656732"/>
    </source>
</evidence>
<dbReference type="EMBL" id="BMTU01000008">
    <property type="protein sequence ID" value="GGQ90151.1"/>
    <property type="molecule type" value="Genomic_DNA"/>
</dbReference>
<protein>
    <recommendedName>
        <fullName evidence="3">Nudix hydrolase domain-containing protein</fullName>
    </recommendedName>
</protein>
<sequence>MTDSQDRTHLAAYEVMRREHPELFRNDQSGDGIDIVDPRTVEVPGELGVLYSDAHIRLLRDPVRFPDGRTGAYLRILGSTQAPGAAVLPLLEGRVVLLENYRHATRAWHLEIPRGFGTEGLAAEENALKELEEEIGVRPLSLTPVGAVHPDTGMQSHLVRLFVADLAAIGAMETAAGIRRAVLLTPDELDSRILDGSVTDGFTLAAVAQARLRNLLRSVRQSP</sequence>
<gene>
    <name evidence="4" type="ORF">GCM10010280_42000</name>
</gene>
<dbReference type="Gene3D" id="3.90.79.10">
    <property type="entry name" value="Nucleoside Triphosphate Pyrophosphohydrolase"/>
    <property type="match status" value="1"/>
</dbReference>
<keyword evidence="5" id="KW-1185">Reference proteome</keyword>
<evidence type="ECO:0000259" key="3">
    <source>
        <dbReference type="Pfam" id="PF00293"/>
    </source>
</evidence>
<dbReference type="InterPro" id="IPR000086">
    <property type="entry name" value="NUDIX_hydrolase_dom"/>
</dbReference>
<accession>A0A918BTX3</accession>
<comment type="cofactor">
    <cofactor evidence="1">
        <name>Mg(2+)</name>
        <dbReference type="ChEBI" id="CHEBI:18420"/>
    </cofactor>
</comment>
<dbReference type="CDD" id="cd03424">
    <property type="entry name" value="NUDIX_ADPRase_Nudt5_UGPPase_Nudt14"/>
    <property type="match status" value="1"/>
</dbReference>
<evidence type="ECO:0000256" key="2">
    <source>
        <dbReference type="ARBA" id="ARBA00022801"/>
    </source>
</evidence>
<feature type="domain" description="Nudix hydrolase" evidence="3">
    <location>
        <begin position="82"/>
        <end position="189"/>
    </location>
</feature>
<dbReference type="RefSeq" id="WP_229846884.1">
    <property type="nucleotide sequence ID" value="NZ_BMTU01000008.1"/>
</dbReference>
<dbReference type="InterPro" id="IPR015797">
    <property type="entry name" value="NUDIX_hydrolase-like_dom_sf"/>
</dbReference>
<dbReference type="Pfam" id="PF00293">
    <property type="entry name" value="NUDIX"/>
    <property type="match status" value="1"/>
</dbReference>
<organism evidence="4 5">
    <name type="scientific">Streptomyces pilosus</name>
    <dbReference type="NCBI Taxonomy" id="28893"/>
    <lineage>
        <taxon>Bacteria</taxon>
        <taxon>Bacillati</taxon>
        <taxon>Actinomycetota</taxon>
        <taxon>Actinomycetes</taxon>
        <taxon>Kitasatosporales</taxon>
        <taxon>Streptomycetaceae</taxon>
        <taxon>Streptomyces</taxon>
    </lineage>
</organism>
<dbReference type="GO" id="GO:0016787">
    <property type="term" value="F:hydrolase activity"/>
    <property type="evidence" value="ECO:0007669"/>
    <property type="project" value="UniProtKB-KW"/>
</dbReference>
<proteinExistence type="predicted"/>
<evidence type="ECO:0000256" key="1">
    <source>
        <dbReference type="ARBA" id="ARBA00001946"/>
    </source>
</evidence>
<keyword evidence="2" id="KW-0378">Hydrolase</keyword>
<evidence type="ECO:0000313" key="4">
    <source>
        <dbReference type="EMBL" id="GGQ90151.1"/>
    </source>
</evidence>
<dbReference type="PANTHER" id="PTHR11839">
    <property type="entry name" value="UDP/ADP-SUGAR PYROPHOSPHATASE"/>
    <property type="match status" value="1"/>
</dbReference>
<dbReference type="AlphaFoldDB" id="A0A918BTX3"/>
<comment type="caution">
    <text evidence="4">The sequence shown here is derived from an EMBL/GenBank/DDBJ whole genome shotgun (WGS) entry which is preliminary data.</text>
</comment>
<reference evidence="4" key="1">
    <citation type="journal article" date="2014" name="Int. J. Syst. Evol. Microbiol.">
        <title>Complete genome sequence of Corynebacterium casei LMG S-19264T (=DSM 44701T), isolated from a smear-ripened cheese.</title>
        <authorList>
            <consortium name="US DOE Joint Genome Institute (JGI-PGF)"/>
            <person name="Walter F."/>
            <person name="Albersmeier A."/>
            <person name="Kalinowski J."/>
            <person name="Ruckert C."/>
        </authorList>
    </citation>
    <scope>NUCLEOTIDE SEQUENCE</scope>
    <source>
        <strain evidence="4">JCM 4403</strain>
    </source>
</reference>
<dbReference type="PANTHER" id="PTHR11839:SF18">
    <property type="entry name" value="NUDIX HYDROLASE DOMAIN-CONTAINING PROTEIN"/>
    <property type="match status" value="1"/>
</dbReference>
<dbReference type="GO" id="GO:0006753">
    <property type="term" value="P:nucleoside phosphate metabolic process"/>
    <property type="evidence" value="ECO:0007669"/>
    <property type="project" value="TreeGrafter"/>
</dbReference>
<reference evidence="4" key="2">
    <citation type="submission" date="2020-09" db="EMBL/GenBank/DDBJ databases">
        <authorList>
            <person name="Sun Q."/>
            <person name="Ohkuma M."/>
        </authorList>
    </citation>
    <scope>NUCLEOTIDE SEQUENCE</scope>
    <source>
        <strain evidence="4">JCM 4403</strain>
    </source>
</reference>
<dbReference type="Proteomes" id="UP000656732">
    <property type="component" value="Unassembled WGS sequence"/>
</dbReference>
<dbReference type="GO" id="GO:0005829">
    <property type="term" value="C:cytosol"/>
    <property type="evidence" value="ECO:0007669"/>
    <property type="project" value="TreeGrafter"/>
</dbReference>
<dbReference type="GO" id="GO:0019693">
    <property type="term" value="P:ribose phosphate metabolic process"/>
    <property type="evidence" value="ECO:0007669"/>
    <property type="project" value="TreeGrafter"/>
</dbReference>